<dbReference type="GO" id="GO:0016998">
    <property type="term" value="P:cell wall macromolecule catabolic process"/>
    <property type="evidence" value="ECO:0007669"/>
    <property type="project" value="InterPro"/>
</dbReference>
<organism evidence="9 10">
    <name type="scientific">Sinorhizobium medicae (strain WSM419)</name>
    <name type="common">Ensifer medicae</name>
    <dbReference type="NCBI Taxonomy" id="366394"/>
    <lineage>
        <taxon>Bacteria</taxon>
        <taxon>Pseudomonadati</taxon>
        <taxon>Pseudomonadota</taxon>
        <taxon>Alphaproteobacteria</taxon>
        <taxon>Hyphomicrobiales</taxon>
        <taxon>Rhizobiaceae</taxon>
        <taxon>Sinorhizobium/Ensifer group</taxon>
        <taxon>Sinorhizobium</taxon>
    </lineage>
</organism>
<dbReference type="GO" id="GO:0031640">
    <property type="term" value="P:killing of cells of another organism"/>
    <property type="evidence" value="ECO:0007669"/>
    <property type="project" value="UniProtKB-KW"/>
</dbReference>
<dbReference type="InterPro" id="IPR002196">
    <property type="entry name" value="Glyco_hydro_24"/>
</dbReference>
<dbReference type="PANTHER" id="PTHR38107:SF3">
    <property type="entry name" value="LYSOZYME RRRD-RELATED"/>
    <property type="match status" value="1"/>
</dbReference>
<dbReference type="SUPFAM" id="SSF53955">
    <property type="entry name" value="Lysozyme-like"/>
    <property type="match status" value="1"/>
</dbReference>
<dbReference type="PANTHER" id="PTHR38107">
    <property type="match status" value="1"/>
</dbReference>
<dbReference type="InterPro" id="IPR034690">
    <property type="entry name" value="Endolysin_T4_type"/>
</dbReference>
<dbReference type="CAZy" id="GH24">
    <property type="family name" value="Glycoside Hydrolase Family 24"/>
</dbReference>
<dbReference type="CDD" id="cd00737">
    <property type="entry name" value="lyz_endolysin_autolysin"/>
    <property type="match status" value="1"/>
</dbReference>
<dbReference type="InterPro" id="IPR051018">
    <property type="entry name" value="Bacteriophage_GH24"/>
</dbReference>
<protein>
    <recommendedName>
        <fullName evidence="7">Lysozyme</fullName>
        <ecNumber evidence="7">3.2.1.17</ecNumber>
    </recommendedName>
</protein>
<proteinExistence type="inferred from homology"/>
<dbReference type="GO" id="GO:0042742">
    <property type="term" value="P:defense response to bacterium"/>
    <property type="evidence" value="ECO:0007669"/>
    <property type="project" value="UniProtKB-KW"/>
</dbReference>
<evidence type="ECO:0000256" key="8">
    <source>
        <dbReference type="SAM" id="SignalP"/>
    </source>
</evidence>
<dbReference type="OrthoDB" id="5327667at2"/>
<geneLocation type="plasmid" evidence="9 10">
    <name>pSMED03</name>
</geneLocation>
<reference evidence="10" key="1">
    <citation type="submission" date="2007-06" db="EMBL/GenBank/DDBJ databases">
        <title>Complete sequence of Sinorhizobium medicae WSM419 plasmid pSMED03.</title>
        <authorList>
            <consortium name="US DOE Joint Genome Institute"/>
            <person name="Copeland A."/>
            <person name="Lucas S."/>
            <person name="Lapidus A."/>
            <person name="Barry K."/>
            <person name="Glavina del Rio T."/>
            <person name="Dalin E."/>
            <person name="Tice H."/>
            <person name="Pitluck S."/>
            <person name="Chain P."/>
            <person name="Malfatti S."/>
            <person name="Shin M."/>
            <person name="Vergez L."/>
            <person name="Schmutz J."/>
            <person name="Larimer F."/>
            <person name="Land M."/>
            <person name="Hauser L."/>
            <person name="Kyrpides N."/>
            <person name="Mikhailova N."/>
            <person name="Reeve W.G."/>
            <person name="Richardson P."/>
        </authorList>
    </citation>
    <scope>NUCLEOTIDE SEQUENCE [LARGE SCALE GENOMIC DNA]</scope>
    <source>
        <strain evidence="10">WSM419</strain>
        <plasmid evidence="10">Plasmid pSMED03</plasmid>
    </source>
</reference>
<keyword evidence="2 7" id="KW-0929">Antimicrobial</keyword>
<dbReference type="HOGENOM" id="CLU_1069188_0_0_5"/>
<reference evidence="9 10" key="2">
    <citation type="journal article" date="2010" name="Stand. Genomic Sci.">
        <title>Complete genome sequence of the Medicago microsymbiont Ensifer (Sinorhizobium) medicae strain WSM419.</title>
        <authorList>
            <person name="Reeve W."/>
            <person name="Chain P."/>
            <person name="O'Hara G."/>
            <person name="Ardley J."/>
            <person name="Nandesena K."/>
            <person name="Brau L."/>
            <person name="Tiwari R."/>
            <person name="Malfatti S."/>
            <person name="Kiss H."/>
            <person name="Lapidus A."/>
            <person name="Copeland A."/>
            <person name="Nolan M."/>
            <person name="Land M."/>
            <person name="Hauser L."/>
            <person name="Chang Y.J."/>
            <person name="Ivanova N."/>
            <person name="Mavromatis K."/>
            <person name="Markowitz V."/>
            <person name="Kyrpides N."/>
            <person name="Gollagher M."/>
            <person name="Yates R."/>
            <person name="Dilworth M."/>
            <person name="Howieson J."/>
        </authorList>
    </citation>
    <scope>NUCLEOTIDE SEQUENCE [LARGE SCALE GENOMIC DNA]</scope>
    <source>
        <strain evidence="9 10">WSM419</strain>
        <plasmid evidence="10">Plasmid pSMED03</plasmid>
    </source>
</reference>
<gene>
    <name evidence="9" type="ordered locus">Smed_6523</name>
</gene>
<dbReference type="EMBL" id="CP000741">
    <property type="protein sequence ID" value="ABR65071.1"/>
    <property type="molecule type" value="Genomic_DNA"/>
</dbReference>
<evidence type="ECO:0000256" key="7">
    <source>
        <dbReference type="RuleBase" id="RU003788"/>
    </source>
</evidence>
<dbReference type="InterPro" id="IPR023346">
    <property type="entry name" value="Lysozyme-like_dom_sf"/>
</dbReference>
<evidence type="ECO:0000313" key="9">
    <source>
        <dbReference type="EMBL" id="ABR65071.1"/>
    </source>
</evidence>
<name>A6UN41_SINMW</name>
<keyword evidence="3 7" id="KW-0081">Bacteriolytic enzyme</keyword>
<keyword evidence="5" id="KW-1035">Host cytoplasm</keyword>
<keyword evidence="6 7" id="KW-0326">Glycosidase</keyword>
<dbReference type="Pfam" id="PF00959">
    <property type="entry name" value="Phage_lysozyme"/>
    <property type="match status" value="1"/>
</dbReference>
<feature type="chain" id="PRO_5002703400" description="Lysozyme" evidence="8">
    <location>
        <begin position="17"/>
        <end position="260"/>
    </location>
</feature>
<dbReference type="GO" id="GO:0009253">
    <property type="term" value="P:peptidoglycan catabolic process"/>
    <property type="evidence" value="ECO:0007669"/>
    <property type="project" value="InterPro"/>
</dbReference>
<evidence type="ECO:0000256" key="5">
    <source>
        <dbReference type="ARBA" id="ARBA00023200"/>
    </source>
</evidence>
<evidence type="ECO:0000256" key="1">
    <source>
        <dbReference type="ARBA" id="ARBA00000632"/>
    </source>
</evidence>
<dbReference type="KEGG" id="smd:Smed_6523"/>
<dbReference type="InterPro" id="IPR033907">
    <property type="entry name" value="Endolysin_autolysin"/>
</dbReference>
<evidence type="ECO:0000256" key="2">
    <source>
        <dbReference type="ARBA" id="ARBA00022529"/>
    </source>
</evidence>
<evidence type="ECO:0000256" key="6">
    <source>
        <dbReference type="ARBA" id="ARBA00023295"/>
    </source>
</evidence>
<dbReference type="RefSeq" id="WP_011971007.1">
    <property type="nucleotide sequence ID" value="NC_009622.1"/>
</dbReference>
<feature type="signal peptide" evidence="8">
    <location>
        <begin position="1"/>
        <end position="16"/>
    </location>
</feature>
<dbReference type="AlphaFoldDB" id="A6UN41"/>
<keyword evidence="4 7" id="KW-0378">Hydrolase</keyword>
<dbReference type="EC" id="3.2.1.17" evidence="7"/>
<accession>A6UN41</accession>
<dbReference type="HAMAP" id="MF_04110">
    <property type="entry name" value="ENDOLYSIN_T4"/>
    <property type="match status" value="1"/>
</dbReference>
<sequence length="260" mass="28784">MLKVLLILLMSASASASYSQGFPEEPDKVPAQFAISLLEAREANSLGAAPSSAEARSISELGLALIIDFEGFVKNGNLHIPYNDAAGYCTIGYGRLIKKERCRDLDLGDLRRGITEEQAVAFLKEDLSFARLAVQRNTVYDRDSNGDGRKDPIEANNDQFSALVSFIFNVGERNYKRSTLLRRMQQDRNELAAREFLRWVRADGRIYEGLIARRECEQSLFRSALSFDSDGKFARSNCSSLGIASTPGDLIDILVGESTP</sequence>
<evidence type="ECO:0000256" key="3">
    <source>
        <dbReference type="ARBA" id="ARBA00022638"/>
    </source>
</evidence>
<evidence type="ECO:0000256" key="4">
    <source>
        <dbReference type="ARBA" id="ARBA00022801"/>
    </source>
</evidence>
<dbReference type="GO" id="GO:0003796">
    <property type="term" value="F:lysozyme activity"/>
    <property type="evidence" value="ECO:0007669"/>
    <property type="project" value="UniProtKB-EC"/>
</dbReference>
<keyword evidence="9" id="KW-0614">Plasmid</keyword>
<dbReference type="Proteomes" id="UP000001108">
    <property type="component" value="Plasmid pSMED03"/>
</dbReference>
<evidence type="ECO:0000313" key="10">
    <source>
        <dbReference type="Proteomes" id="UP000001108"/>
    </source>
</evidence>
<keyword evidence="8" id="KW-0732">Signal</keyword>
<dbReference type="InterPro" id="IPR023347">
    <property type="entry name" value="Lysozyme_dom_sf"/>
</dbReference>
<comment type="catalytic activity">
    <reaction evidence="1 7">
        <text>Hydrolysis of (1-&gt;4)-beta-linkages between N-acetylmuramic acid and N-acetyl-D-glucosamine residues in a peptidoglycan and between N-acetyl-D-glucosamine residues in chitodextrins.</text>
        <dbReference type="EC" id="3.2.1.17"/>
    </reaction>
</comment>
<dbReference type="Gene3D" id="1.10.530.40">
    <property type="match status" value="1"/>
</dbReference>
<comment type="similarity">
    <text evidence="7">Belongs to the glycosyl hydrolase 24 family.</text>
</comment>